<dbReference type="PANTHER" id="PTHR23527:SF1">
    <property type="entry name" value="BLL3282 PROTEIN"/>
    <property type="match status" value="1"/>
</dbReference>
<dbReference type="PROSITE" id="PS50850">
    <property type="entry name" value="MFS"/>
    <property type="match status" value="1"/>
</dbReference>
<evidence type="ECO:0000256" key="2">
    <source>
        <dbReference type="ARBA" id="ARBA00022692"/>
    </source>
</evidence>
<feature type="transmembrane region" description="Helical" evidence="5">
    <location>
        <begin position="101"/>
        <end position="123"/>
    </location>
</feature>
<comment type="caution">
    <text evidence="7">The sequence shown here is derived from an EMBL/GenBank/DDBJ whole genome shotgun (WGS) entry which is preliminary data.</text>
</comment>
<dbReference type="Gene3D" id="1.20.1250.20">
    <property type="entry name" value="MFS general substrate transporter like domains"/>
    <property type="match status" value="2"/>
</dbReference>
<comment type="subcellular location">
    <subcellularLocation>
        <location evidence="1">Cell membrane</location>
        <topology evidence="1">Multi-pass membrane protein</topology>
    </subcellularLocation>
</comment>
<dbReference type="InterPro" id="IPR011701">
    <property type="entry name" value="MFS"/>
</dbReference>
<dbReference type="GO" id="GO:0022857">
    <property type="term" value="F:transmembrane transporter activity"/>
    <property type="evidence" value="ECO:0007669"/>
    <property type="project" value="InterPro"/>
</dbReference>
<feature type="transmembrane region" description="Helical" evidence="5">
    <location>
        <begin position="12"/>
        <end position="35"/>
    </location>
</feature>
<name>A0A3N1GU75_9ACTN</name>
<proteinExistence type="predicted"/>
<sequence>MPPVGERRRWLVLVVGMLAMTAGSTFQFGMAYLIPAFRDEGLSLEQAGVLVACPTAGVMLTLIAWGAAADRWGERVVLSTGLGSAGLVLLAARGAQGTASLAVYLALAGAAGGSVLASGRLILGWFARHERALAMGIRQSAQPMGLALAASTLPALATGGTDVPLLFLAGLFLAAATAALLLVRDPAPQPSAAGPEAAGPKPTSTSPYRAPHLWRIHAASTLLVIPQFAVTTFALVFLTDVRGWTVLDAGYLLAGAQACGALGRLGAGYWSDRTDSRLRPMRAIAIATGVGMLALAVAAAAGSSLAVPLLLSLAVVAVSSNGLSFTAVAEYAGSAWAGRALGIQTTGQNVLTAATPPVLALAIGATGFAPSFAVVAAFPLVAAMVVPVAAERAATAAQAGHPARRHSRGDVGSRS</sequence>
<organism evidence="7 8">
    <name type="scientific">Couchioplanes caeruleus</name>
    <dbReference type="NCBI Taxonomy" id="56438"/>
    <lineage>
        <taxon>Bacteria</taxon>
        <taxon>Bacillati</taxon>
        <taxon>Actinomycetota</taxon>
        <taxon>Actinomycetes</taxon>
        <taxon>Micromonosporales</taxon>
        <taxon>Micromonosporaceae</taxon>
        <taxon>Couchioplanes</taxon>
    </lineage>
</organism>
<dbReference type="PANTHER" id="PTHR23527">
    <property type="entry name" value="BLL3282 PROTEIN"/>
    <property type="match status" value="1"/>
</dbReference>
<keyword evidence="3 5" id="KW-1133">Transmembrane helix</keyword>
<feature type="domain" description="Major facilitator superfamily (MFS) profile" evidence="6">
    <location>
        <begin position="9"/>
        <end position="394"/>
    </location>
</feature>
<dbReference type="Pfam" id="PF07690">
    <property type="entry name" value="MFS_1"/>
    <property type="match status" value="1"/>
</dbReference>
<dbReference type="InterPro" id="IPR036259">
    <property type="entry name" value="MFS_trans_sf"/>
</dbReference>
<feature type="transmembrane region" description="Helical" evidence="5">
    <location>
        <begin position="76"/>
        <end position="95"/>
    </location>
</feature>
<evidence type="ECO:0000256" key="5">
    <source>
        <dbReference type="SAM" id="Phobius"/>
    </source>
</evidence>
<evidence type="ECO:0000259" key="6">
    <source>
        <dbReference type="PROSITE" id="PS50850"/>
    </source>
</evidence>
<reference evidence="7 8" key="1">
    <citation type="submission" date="2018-11" db="EMBL/GenBank/DDBJ databases">
        <title>Sequencing the genomes of 1000 actinobacteria strains.</title>
        <authorList>
            <person name="Klenk H.-P."/>
        </authorList>
    </citation>
    <scope>NUCLEOTIDE SEQUENCE [LARGE SCALE GENOMIC DNA]</scope>
    <source>
        <strain evidence="7 8">DSM 43634</strain>
    </source>
</reference>
<dbReference type="Proteomes" id="UP000271683">
    <property type="component" value="Unassembled WGS sequence"/>
</dbReference>
<evidence type="ECO:0000313" key="8">
    <source>
        <dbReference type="Proteomes" id="UP000271683"/>
    </source>
</evidence>
<dbReference type="AlphaFoldDB" id="A0A3N1GU75"/>
<evidence type="ECO:0000256" key="3">
    <source>
        <dbReference type="ARBA" id="ARBA00022989"/>
    </source>
</evidence>
<feature type="transmembrane region" description="Helical" evidence="5">
    <location>
        <begin position="165"/>
        <end position="183"/>
    </location>
</feature>
<keyword evidence="2 5" id="KW-0812">Transmembrane</keyword>
<feature type="transmembrane region" description="Helical" evidence="5">
    <location>
        <begin position="216"/>
        <end position="238"/>
    </location>
</feature>
<dbReference type="InterPro" id="IPR020846">
    <property type="entry name" value="MFS_dom"/>
</dbReference>
<gene>
    <name evidence="7" type="ORF">EDD30_6863</name>
</gene>
<evidence type="ECO:0000256" key="1">
    <source>
        <dbReference type="ARBA" id="ARBA00004651"/>
    </source>
</evidence>
<feature type="transmembrane region" description="Helical" evidence="5">
    <location>
        <begin position="358"/>
        <end position="382"/>
    </location>
</feature>
<dbReference type="InterPro" id="IPR052952">
    <property type="entry name" value="MFS-Transporter"/>
</dbReference>
<dbReference type="SUPFAM" id="SSF103473">
    <property type="entry name" value="MFS general substrate transporter"/>
    <property type="match status" value="1"/>
</dbReference>
<accession>A0A3N1GU75</accession>
<evidence type="ECO:0000256" key="4">
    <source>
        <dbReference type="ARBA" id="ARBA00023136"/>
    </source>
</evidence>
<dbReference type="GO" id="GO:0005886">
    <property type="term" value="C:plasma membrane"/>
    <property type="evidence" value="ECO:0007669"/>
    <property type="project" value="UniProtKB-SubCell"/>
</dbReference>
<dbReference type="EMBL" id="RJKL01000001">
    <property type="protein sequence ID" value="ROP33821.1"/>
    <property type="molecule type" value="Genomic_DNA"/>
</dbReference>
<feature type="transmembrane region" description="Helical" evidence="5">
    <location>
        <begin position="47"/>
        <end position="69"/>
    </location>
</feature>
<feature type="transmembrane region" description="Helical" evidence="5">
    <location>
        <begin position="283"/>
        <end position="316"/>
    </location>
</feature>
<evidence type="ECO:0000313" key="7">
    <source>
        <dbReference type="EMBL" id="ROP33821.1"/>
    </source>
</evidence>
<protein>
    <submittedName>
        <fullName evidence="7">Sugar phosphate permease</fullName>
    </submittedName>
</protein>
<keyword evidence="4 5" id="KW-0472">Membrane</keyword>